<evidence type="ECO:0000313" key="5">
    <source>
        <dbReference type="EMBL" id="SFE70188.1"/>
    </source>
</evidence>
<dbReference type="PANTHER" id="PTHR30055:SF229">
    <property type="entry name" value="HTH-TYPE TRANSCRIPTIONAL REPRESSOR RV1474C"/>
    <property type="match status" value="1"/>
</dbReference>
<dbReference type="Proteomes" id="UP000236729">
    <property type="component" value="Unassembled WGS sequence"/>
</dbReference>
<dbReference type="GO" id="GO:0003700">
    <property type="term" value="F:DNA-binding transcription factor activity"/>
    <property type="evidence" value="ECO:0007669"/>
    <property type="project" value="TreeGrafter"/>
</dbReference>
<dbReference type="Gene3D" id="1.10.357.10">
    <property type="entry name" value="Tetracycline Repressor, domain 2"/>
    <property type="match status" value="1"/>
</dbReference>
<feature type="domain" description="HTH tetR-type" evidence="3">
    <location>
        <begin position="3"/>
        <end position="63"/>
    </location>
</feature>
<evidence type="ECO:0000313" key="6">
    <source>
        <dbReference type="Proteomes" id="UP000199690"/>
    </source>
</evidence>
<keyword evidence="1 2" id="KW-0238">DNA-binding</keyword>
<evidence type="ECO:0000256" key="2">
    <source>
        <dbReference type="PROSITE-ProRule" id="PRU00335"/>
    </source>
</evidence>
<dbReference type="GO" id="GO:0000976">
    <property type="term" value="F:transcription cis-regulatory region binding"/>
    <property type="evidence" value="ECO:0007669"/>
    <property type="project" value="TreeGrafter"/>
</dbReference>
<dbReference type="Pfam" id="PF00440">
    <property type="entry name" value="TetR_N"/>
    <property type="match status" value="1"/>
</dbReference>
<gene>
    <name evidence="4" type="ORF">SAMN02982929_07047</name>
    <name evidence="5" type="ORF">SAMN05216506_113193</name>
</gene>
<dbReference type="Proteomes" id="UP000199690">
    <property type="component" value="Unassembled WGS sequence"/>
</dbReference>
<accession>A0A1I2CPL3</accession>
<protein>
    <submittedName>
        <fullName evidence="4">Transcriptional regulator, TetR family</fullName>
    </submittedName>
</protein>
<evidence type="ECO:0000313" key="7">
    <source>
        <dbReference type="Proteomes" id="UP000236729"/>
    </source>
</evidence>
<feature type="DNA-binding region" description="H-T-H motif" evidence="2">
    <location>
        <begin position="26"/>
        <end position="45"/>
    </location>
</feature>
<dbReference type="InterPro" id="IPR001647">
    <property type="entry name" value="HTH_TetR"/>
</dbReference>
<dbReference type="InterPro" id="IPR009057">
    <property type="entry name" value="Homeodomain-like_sf"/>
</dbReference>
<dbReference type="PANTHER" id="PTHR30055">
    <property type="entry name" value="HTH-TYPE TRANSCRIPTIONAL REGULATOR RUTR"/>
    <property type="match status" value="1"/>
</dbReference>
<organism evidence="4 7">
    <name type="scientific">Saccharopolyspora kobensis</name>
    <dbReference type="NCBI Taxonomy" id="146035"/>
    <lineage>
        <taxon>Bacteria</taxon>
        <taxon>Bacillati</taxon>
        <taxon>Actinomycetota</taxon>
        <taxon>Actinomycetes</taxon>
        <taxon>Pseudonocardiales</taxon>
        <taxon>Pseudonocardiaceae</taxon>
        <taxon>Saccharopolyspora</taxon>
    </lineage>
</organism>
<sequence length="202" mass="22168">MPAQRWRELVATAAAEFADAGYERASLNRVIRSCGMSKSSFYHYFDSKQQLFEAVVAHVAATVAADLEVPEPADFRPDFWGLAERFLQRLVFAAERDPLFVDFGRICYLPDVPAGQDGVSGATAAIDDWLRRTLAVGRSAGAVRCDIPPGLQAHTAIAVLRAFDEWALHNRSALGPGELPRLVQAQFEALKRLLEPVQQGSA</sequence>
<evidence type="ECO:0000256" key="1">
    <source>
        <dbReference type="ARBA" id="ARBA00023125"/>
    </source>
</evidence>
<proteinExistence type="predicted"/>
<dbReference type="SMR" id="A0A1H6EML5"/>
<reference evidence="4" key="1">
    <citation type="submission" date="2016-10" db="EMBL/GenBank/DDBJ databases">
        <authorList>
            <person name="de Groot N.N."/>
        </authorList>
    </citation>
    <scope>NUCLEOTIDE SEQUENCE [LARGE SCALE GENOMIC DNA]</scope>
    <source>
        <strain evidence="4">ATCC 20501</strain>
    </source>
</reference>
<reference evidence="6 7" key="2">
    <citation type="submission" date="2016-10" db="EMBL/GenBank/DDBJ databases">
        <authorList>
            <person name="Varghese N."/>
            <person name="Submissions S."/>
        </authorList>
    </citation>
    <scope>NUCLEOTIDE SEQUENCE [LARGE SCALE GENOMIC DNA]</scope>
    <source>
        <strain evidence="7">ATCC 20501</strain>
        <strain evidence="5 6">CGMCC 4.3529</strain>
    </source>
</reference>
<dbReference type="PRINTS" id="PR00455">
    <property type="entry name" value="HTHTETR"/>
</dbReference>
<dbReference type="AlphaFoldDB" id="A0A1H6EML5"/>
<dbReference type="EMBL" id="FNVB01000018">
    <property type="protein sequence ID" value="SEG98331.1"/>
    <property type="molecule type" value="Genomic_DNA"/>
</dbReference>
<dbReference type="PROSITE" id="PS50977">
    <property type="entry name" value="HTH_TETR_2"/>
    <property type="match status" value="1"/>
</dbReference>
<accession>A0A1H6EML5</accession>
<name>A0A1H6EML5_9PSEU</name>
<keyword evidence="6" id="KW-1185">Reference proteome</keyword>
<evidence type="ECO:0000313" key="4">
    <source>
        <dbReference type="EMBL" id="SEG98331.1"/>
    </source>
</evidence>
<dbReference type="EMBL" id="FOME01000013">
    <property type="protein sequence ID" value="SFE70188.1"/>
    <property type="molecule type" value="Genomic_DNA"/>
</dbReference>
<evidence type="ECO:0000259" key="3">
    <source>
        <dbReference type="PROSITE" id="PS50977"/>
    </source>
</evidence>
<dbReference type="InterPro" id="IPR050109">
    <property type="entry name" value="HTH-type_TetR-like_transc_reg"/>
</dbReference>
<dbReference type="SUPFAM" id="SSF46689">
    <property type="entry name" value="Homeodomain-like"/>
    <property type="match status" value="1"/>
</dbReference>